<protein>
    <submittedName>
        <fullName evidence="4">Peptidoglycan-binding protein</fullName>
    </submittedName>
</protein>
<keyword evidence="5" id="KW-1185">Reference proteome</keyword>
<dbReference type="InterPro" id="IPR015510">
    <property type="entry name" value="PGRP"/>
</dbReference>
<dbReference type="EMBL" id="JAYMRP010000016">
    <property type="protein sequence ID" value="MFB8774964.1"/>
    <property type="molecule type" value="Genomic_DNA"/>
</dbReference>
<dbReference type="InterPro" id="IPR002477">
    <property type="entry name" value="Peptidoglycan-bd-like"/>
</dbReference>
<evidence type="ECO:0000256" key="1">
    <source>
        <dbReference type="ARBA" id="ARBA00007553"/>
    </source>
</evidence>
<evidence type="ECO:0000313" key="5">
    <source>
        <dbReference type="Proteomes" id="UP001585080"/>
    </source>
</evidence>
<evidence type="ECO:0000259" key="3">
    <source>
        <dbReference type="SMART" id="SM00701"/>
    </source>
</evidence>
<organism evidence="4 5">
    <name type="scientific">Streptomyces broussonetiae</name>
    <dbReference type="NCBI Taxonomy" id="2686304"/>
    <lineage>
        <taxon>Bacteria</taxon>
        <taxon>Bacillati</taxon>
        <taxon>Actinomycetota</taxon>
        <taxon>Actinomycetes</taxon>
        <taxon>Kitasatosporales</taxon>
        <taxon>Streptomycetaceae</taxon>
        <taxon>Streptomyces</taxon>
    </lineage>
</organism>
<dbReference type="InterPro" id="IPR036505">
    <property type="entry name" value="Amidase/PGRP_sf"/>
</dbReference>
<dbReference type="Gene3D" id="3.40.80.10">
    <property type="entry name" value="Peptidoglycan recognition protein-like"/>
    <property type="match status" value="2"/>
</dbReference>
<evidence type="ECO:0000313" key="4">
    <source>
        <dbReference type="EMBL" id="MFB8774964.1"/>
    </source>
</evidence>
<dbReference type="InterPro" id="IPR006619">
    <property type="entry name" value="PGRP_domain_met/bac"/>
</dbReference>
<dbReference type="SUPFAM" id="SSF55846">
    <property type="entry name" value="N-acetylmuramoyl-L-alanine amidase-like"/>
    <property type="match status" value="2"/>
</dbReference>
<dbReference type="SUPFAM" id="SSF47090">
    <property type="entry name" value="PGBD-like"/>
    <property type="match status" value="3"/>
</dbReference>
<sequence>MVTIRPRRDWLEKAQSFEVLSSMAYNYSVDHGVSYATAVEAVITRLSVTRNLTGGEWTPWKGGVFIHYVGAGRINSASCSDCQYEIAEIWTKHYLGQYGDLAYNFVVCQHGNIYRGQGFQRGEANGGYAAGQDPDDRTLKAQHIKVPTYGQVGRNTAFYSILGLVRGSDAPSAALRASVKELVRYLRTHDNPNLRAGNLLYPHQHGDDTDCPGPLLPYTKDGSLDPGFVVQPPIADVSIIPRSGWGARPPDWDVAVPRSERVGFTVHYSAGPTTQTVRQIQNFHMDGRGWPDIGYNFLVDKYGRIYEGVGWDHRGSHATGYNTTHIGCCFIGSDGDATEAAKASIRALYYHAASVYGRTLNATYHSGLPGAATACPGNDLRNWVLGGMGATDIGIIVVTPAPSTSTGRGDIRSVLSQQWAVNLLGYAPRLVEDGVFGPLTLAGVQWLQGVVGVAQDGLWGPNTEAAYKTYVGGGGSGGRTDIRSARSQQSAVNGQGYTPALVVDGVFGPATLAGVQWLQARLGVDADGKWGPLTEDAYVKKAGGGWSNGANTTIRSVAQQQTAVNALGHTPALVVDGVFGQYTFNGVCWLQNKVGTLADGLWGPATESAYGAYLGGERLVVDGVFGFATTCALQRAVGVEPDGVWGVASKRATQRHLNLWADAGLVVDGVFGTASVQAMQRHLNTMIRAGLSADGVWGAGTTRAVQTALNQGKF</sequence>
<accession>A0ABV5EDN5</accession>
<name>A0ABV5EDN5_9ACTN</name>
<dbReference type="InterPro" id="IPR036366">
    <property type="entry name" value="PGBDSf"/>
</dbReference>
<dbReference type="InterPro" id="IPR002502">
    <property type="entry name" value="Amidase_domain"/>
</dbReference>
<proteinExistence type="inferred from homology"/>
<dbReference type="CDD" id="cd06583">
    <property type="entry name" value="PGRP"/>
    <property type="match status" value="2"/>
</dbReference>
<dbReference type="Pfam" id="PF01471">
    <property type="entry name" value="PG_binding_1"/>
    <property type="match status" value="1"/>
</dbReference>
<dbReference type="Pfam" id="PF01510">
    <property type="entry name" value="Amidase_2"/>
    <property type="match status" value="1"/>
</dbReference>
<dbReference type="SMART" id="SM00701">
    <property type="entry name" value="PGRP"/>
    <property type="match status" value="1"/>
</dbReference>
<dbReference type="SMART" id="SM00644">
    <property type="entry name" value="Ami_2"/>
    <property type="match status" value="1"/>
</dbReference>
<feature type="domain" description="Peptidoglycan recognition protein family" evidence="3">
    <location>
        <begin position="237"/>
        <end position="373"/>
    </location>
</feature>
<evidence type="ECO:0000259" key="2">
    <source>
        <dbReference type="SMART" id="SM00644"/>
    </source>
</evidence>
<comment type="similarity">
    <text evidence="1">Belongs to the N-acetylmuramoyl-L-alanine amidase 2 family.</text>
</comment>
<dbReference type="InterPro" id="IPR036365">
    <property type="entry name" value="PGBD-like_sf"/>
</dbReference>
<comment type="caution">
    <text evidence="4">The sequence shown here is derived from an EMBL/GenBank/DDBJ whole genome shotgun (WGS) entry which is preliminary data.</text>
</comment>
<gene>
    <name evidence="4" type="ORF">VSS16_19895</name>
</gene>
<dbReference type="Gene3D" id="1.10.101.10">
    <property type="entry name" value="PGBD-like superfamily/PGBD"/>
    <property type="match status" value="4"/>
</dbReference>
<dbReference type="PANTHER" id="PTHR11022:SF41">
    <property type="entry name" value="PEPTIDOGLYCAN-RECOGNITION PROTEIN LC-RELATED"/>
    <property type="match status" value="1"/>
</dbReference>
<dbReference type="Proteomes" id="UP001585080">
    <property type="component" value="Unassembled WGS sequence"/>
</dbReference>
<feature type="domain" description="N-acetylmuramoyl-L-alanine amidase" evidence="2">
    <location>
        <begin position="251"/>
        <end position="377"/>
    </location>
</feature>
<dbReference type="RefSeq" id="WP_376733627.1">
    <property type="nucleotide sequence ID" value="NZ_JAYMRP010000016.1"/>
</dbReference>
<dbReference type="PANTHER" id="PTHR11022">
    <property type="entry name" value="PEPTIDOGLYCAN RECOGNITION PROTEIN"/>
    <property type="match status" value="1"/>
</dbReference>
<reference evidence="4 5" key="1">
    <citation type="submission" date="2024-01" db="EMBL/GenBank/DDBJ databases">
        <title>Genome mining of biosynthetic gene clusters to explore secondary metabolites of Streptomyces sp.</title>
        <authorList>
            <person name="Baig A."/>
            <person name="Ajitkumar Shintre N."/>
            <person name="Kumar H."/>
            <person name="Anbarasu A."/>
            <person name="Ramaiah S."/>
        </authorList>
    </citation>
    <scope>NUCLEOTIDE SEQUENCE [LARGE SCALE GENOMIC DNA]</scope>
    <source>
        <strain evidence="4 5">A57</strain>
    </source>
</reference>